<dbReference type="PANTHER" id="PTHR38459:SF1">
    <property type="entry name" value="PROPHAGE BACTOPRENOL-LINKED GLUCOSE TRANSLOCASE HOMOLOG"/>
    <property type="match status" value="1"/>
</dbReference>
<evidence type="ECO:0000313" key="9">
    <source>
        <dbReference type="Proteomes" id="UP000315388"/>
    </source>
</evidence>
<dbReference type="GO" id="GO:0000271">
    <property type="term" value="P:polysaccharide biosynthetic process"/>
    <property type="evidence" value="ECO:0007669"/>
    <property type="project" value="InterPro"/>
</dbReference>
<dbReference type="AlphaFoldDB" id="A0A502BUP4"/>
<keyword evidence="9" id="KW-1185">Reference proteome</keyword>
<proteinExistence type="inferred from homology"/>
<comment type="caution">
    <text evidence="8">The sequence shown here is derived from an EMBL/GenBank/DDBJ whole genome shotgun (WGS) entry which is preliminary data.</text>
</comment>
<evidence type="ECO:0000256" key="2">
    <source>
        <dbReference type="ARBA" id="ARBA00009399"/>
    </source>
</evidence>
<organism evidence="8 9">
    <name type="scientific">Brucella gallinifaecis</name>
    <dbReference type="NCBI Taxonomy" id="215590"/>
    <lineage>
        <taxon>Bacteria</taxon>
        <taxon>Pseudomonadati</taxon>
        <taxon>Pseudomonadota</taxon>
        <taxon>Alphaproteobacteria</taxon>
        <taxon>Hyphomicrobiales</taxon>
        <taxon>Brucellaceae</taxon>
        <taxon>Brucella/Ochrobactrum group</taxon>
        <taxon>Brucella</taxon>
    </lineage>
</organism>
<keyword evidence="5 6" id="KW-0472">Membrane</keyword>
<name>A0A502BUP4_9HYPH</name>
<evidence type="ECO:0000256" key="4">
    <source>
        <dbReference type="ARBA" id="ARBA00022989"/>
    </source>
</evidence>
<sequence>MSWLNRIDFSGYLYQCSLAARGAIILISQLIKYGIVGILNTVLTFLVIAVLTTLDINPYLSNTVGFGAGLLNSYLLNSHFTFRQKSSGGSLTRFGAAFSIAYVLNLVVLYYLIHLAIVPMIMAQLIAMITYNLTFFILMKTWVFGHDDK</sequence>
<keyword evidence="4 6" id="KW-1133">Transmembrane helix</keyword>
<comment type="similarity">
    <text evidence="2">Belongs to the GtrA family.</text>
</comment>
<accession>A0A502BUP4</accession>
<dbReference type="EMBL" id="VEWJ01000002">
    <property type="protein sequence ID" value="TPF76798.1"/>
    <property type="molecule type" value="Genomic_DNA"/>
</dbReference>
<gene>
    <name evidence="8" type="ORF">FHY56_04445</name>
</gene>
<evidence type="ECO:0000256" key="1">
    <source>
        <dbReference type="ARBA" id="ARBA00004141"/>
    </source>
</evidence>
<protein>
    <submittedName>
        <fullName evidence="8">GtrA family protein</fullName>
    </submittedName>
</protein>
<feature type="domain" description="GtrA/DPMS transmembrane" evidence="7">
    <location>
        <begin position="32"/>
        <end position="144"/>
    </location>
</feature>
<dbReference type="InterPro" id="IPR051401">
    <property type="entry name" value="GtrA_CellWall_Glycosyl"/>
</dbReference>
<dbReference type="Pfam" id="PF04138">
    <property type="entry name" value="GtrA_DPMS_TM"/>
    <property type="match status" value="1"/>
</dbReference>
<evidence type="ECO:0000256" key="5">
    <source>
        <dbReference type="ARBA" id="ARBA00023136"/>
    </source>
</evidence>
<feature type="transmembrane region" description="Helical" evidence="6">
    <location>
        <begin position="63"/>
        <end position="82"/>
    </location>
</feature>
<reference evidence="8 9" key="1">
    <citation type="journal article" date="2003" name="Int. J. Syst. Evol. Microbiol.">
        <title>Towards a standardized format for the description of a novel species (of an established genus): Ochrobactrum gallinifaecis sp. nov.</title>
        <authorList>
            <person name="Kampfer P."/>
            <person name="Buczolits S."/>
            <person name="Albrecht A."/>
            <person name="Busse H.J."/>
            <person name="Stackebrandt E."/>
        </authorList>
    </citation>
    <scope>NUCLEOTIDE SEQUENCE [LARGE SCALE GENOMIC DNA]</scope>
    <source>
        <strain evidence="8 9">ISO 196</strain>
    </source>
</reference>
<dbReference type="GO" id="GO:0005886">
    <property type="term" value="C:plasma membrane"/>
    <property type="evidence" value="ECO:0007669"/>
    <property type="project" value="TreeGrafter"/>
</dbReference>
<evidence type="ECO:0000259" key="7">
    <source>
        <dbReference type="Pfam" id="PF04138"/>
    </source>
</evidence>
<evidence type="ECO:0000313" key="8">
    <source>
        <dbReference type="EMBL" id="TPF76798.1"/>
    </source>
</evidence>
<feature type="transmembrane region" description="Helical" evidence="6">
    <location>
        <begin position="119"/>
        <end position="139"/>
    </location>
</feature>
<dbReference type="Proteomes" id="UP000315388">
    <property type="component" value="Unassembled WGS sequence"/>
</dbReference>
<dbReference type="InterPro" id="IPR007267">
    <property type="entry name" value="GtrA_DPMS_TM"/>
</dbReference>
<evidence type="ECO:0000256" key="6">
    <source>
        <dbReference type="SAM" id="Phobius"/>
    </source>
</evidence>
<evidence type="ECO:0000256" key="3">
    <source>
        <dbReference type="ARBA" id="ARBA00022692"/>
    </source>
</evidence>
<dbReference type="PANTHER" id="PTHR38459">
    <property type="entry name" value="PROPHAGE BACTOPRENOL-LINKED GLUCOSE TRANSLOCASE HOMOLOG"/>
    <property type="match status" value="1"/>
</dbReference>
<keyword evidence="3 6" id="KW-0812">Transmembrane</keyword>
<comment type="subcellular location">
    <subcellularLocation>
        <location evidence="1">Membrane</location>
        <topology evidence="1">Multi-pass membrane protein</topology>
    </subcellularLocation>
</comment>
<feature type="transmembrane region" description="Helical" evidence="6">
    <location>
        <begin position="38"/>
        <end position="57"/>
    </location>
</feature>
<feature type="transmembrane region" description="Helical" evidence="6">
    <location>
        <begin position="94"/>
        <end position="113"/>
    </location>
</feature>